<reference evidence="3" key="1">
    <citation type="journal article" date="2019" name="Int. J. Syst. Evol. Microbiol.">
        <title>The Global Catalogue of Microorganisms (GCM) 10K type strain sequencing project: providing services to taxonomists for standard genome sequencing and annotation.</title>
        <authorList>
            <consortium name="The Broad Institute Genomics Platform"/>
            <consortium name="The Broad Institute Genome Sequencing Center for Infectious Disease"/>
            <person name="Wu L."/>
            <person name="Ma J."/>
        </authorList>
    </citation>
    <scope>NUCLEOTIDE SEQUENCE [LARGE SCALE GENOMIC DNA]</scope>
    <source>
        <strain evidence="3">CCUG 66188</strain>
    </source>
</reference>
<evidence type="ECO:0000313" key="2">
    <source>
        <dbReference type="EMBL" id="MFC6759776.1"/>
    </source>
</evidence>
<gene>
    <name evidence="2" type="ORF">ACFQFQ_10150</name>
</gene>
<evidence type="ECO:0000256" key="1">
    <source>
        <dbReference type="SAM" id="Phobius"/>
    </source>
</evidence>
<name>A0ABW2B3N9_9RHOB</name>
<dbReference type="EMBL" id="JBHSWG010000001">
    <property type="protein sequence ID" value="MFC6759776.1"/>
    <property type="molecule type" value="Genomic_DNA"/>
</dbReference>
<keyword evidence="3" id="KW-1185">Reference proteome</keyword>
<keyword evidence="1" id="KW-0812">Transmembrane</keyword>
<proteinExistence type="predicted"/>
<feature type="transmembrane region" description="Helical" evidence="1">
    <location>
        <begin position="38"/>
        <end position="61"/>
    </location>
</feature>
<keyword evidence="1" id="KW-1133">Transmembrane helix</keyword>
<accession>A0ABW2B3N9</accession>
<keyword evidence="1" id="KW-0472">Membrane</keyword>
<dbReference type="Proteomes" id="UP001596353">
    <property type="component" value="Unassembled WGS sequence"/>
</dbReference>
<comment type="caution">
    <text evidence="2">The sequence shown here is derived from an EMBL/GenBank/DDBJ whole genome shotgun (WGS) entry which is preliminary data.</text>
</comment>
<organism evidence="2 3">
    <name type="scientific">Sulfitobacter porphyrae</name>
    <dbReference type="NCBI Taxonomy" id="1246864"/>
    <lineage>
        <taxon>Bacteria</taxon>
        <taxon>Pseudomonadati</taxon>
        <taxon>Pseudomonadota</taxon>
        <taxon>Alphaproteobacteria</taxon>
        <taxon>Rhodobacterales</taxon>
        <taxon>Roseobacteraceae</taxon>
        <taxon>Sulfitobacter</taxon>
    </lineage>
</organism>
<protein>
    <submittedName>
        <fullName evidence="2">Uncharacterized protein</fullName>
    </submittedName>
</protein>
<sequence>MRLREIVIGVKLGALLPAAAQAHVSEQGFVLLLPTEVYTAAGVAAVTLTVLALFALPGGAVRGSLRTARLHRDTSSARSK</sequence>
<evidence type="ECO:0000313" key="3">
    <source>
        <dbReference type="Proteomes" id="UP001596353"/>
    </source>
</evidence>